<dbReference type="PROSITE" id="PS51257">
    <property type="entry name" value="PROKAR_LIPOPROTEIN"/>
    <property type="match status" value="1"/>
</dbReference>
<dbReference type="EMBL" id="LR031874">
    <property type="protein sequence ID" value="VDD25481.1"/>
    <property type="molecule type" value="Genomic_DNA"/>
</dbReference>
<evidence type="ECO:0000256" key="1">
    <source>
        <dbReference type="SAM" id="SignalP"/>
    </source>
</evidence>
<organism evidence="2">
    <name type="scientific">Brassica oleracea</name>
    <name type="common">Wild cabbage</name>
    <dbReference type="NCBI Taxonomy" id="3712"/>
    <lineage>
        <taxon>Eukaryota</taxon>
        <taxon>Viridiplantae</taxon>
        <taxon>Streptophyta</taxon>
        <taxon>Embryophyta</taxon>
        <taxon>Tracheophyta</taxon>
        <taxon>Spermatophyta</taxon>
        <taxon>Magnoliopsida</taxon>
        <taxon>eudicotyledons</taxon>
        <taxon>Gunneridae</taxon>
        <taxon>Pentapetalae</taxon>
        <taxon>rosids</taxon>
        <taxon>malvids</taxon>
        <taxon>Brassicales</taxon>
        <taxon>Brassicaceae</taxon>
        <taxon>Brassiceae</taxon>
        <taxon>Brassica</taxon>
    </lineage>
</organism>
<proteinExistence type="predicted"/>
<name>A0A3P6DPD9_BRAOL</name>
<feature type="chain" id="PRO_5017962490" description="Lipoprotein" evidence="1">
    <location>
        <begin position="25"/>
        <end position="50"/>
    </location>
</feature>
<protein>
    <recommendedName>
        <fullName evidence="3">Lipoprotein</fullName>
    </recommendedName>
</protein>
<reference evidence="2" key="1">
    <citation type="submission" date="2018-11" db="EMBL/GenBank/DDBJ databases">
        <authorList>
            <consortium name="Genoscope - CEA"/>
            <person name="William W."/>
        </authorList>
    </citation>
    <scope>NUCLEOTIDE SEQUENCE</scope>
</reference>
<keyword evidence="1" id="KW-0732">Signal</keyword>
<dbReference type="AlphaFoldDB" id="A0A3P6DPD9"/>
<evidence type="ECO:0008006" key="3">
    <source>
        <dbReference type="Google" id="ProtNLM"/>
    </source>
</evidence>
<evidence type="ECO:0000313" key="2">
    <source>
        <dbReference type="EMBL" id="VDD25481.1"/>
    </source>
</evidence>
<accession>A0A3P6DPD9</accession>
<gene>
    <name evidence="2" type="ORF">BOLC2T10886H</name>
</gene>
<sequence>MASKITFFLFPALVISCKSPVSTAKAQHCIDSKDYPNTSCKIVHLARLGR</sequence>
<feature type="signal peptide" evidence="1">
    <location>
        <begin position="1"/>
        <end position="24"/>
    </location>
</feature>